<name>A0A0F9G9V9_9ZZZZ</name>
<gene>
    <name evidence="1" type="ORF">LCGC14_2145880</name>
</gene>
<proteinExistence type="predicted"/>
<feature type="non-terminal residue" evidence="1">
    <location>
        <position position="1"/>
    </location>
</feature>
<protein>
    <submittedName>
        <fullName evidence="1">Uncharacterized protein</fullName>
    </submittedName>
</protein>
<evidence type="ECO:0000313" key="1">
    <source>
        <dbReference type="EMBL" id="KKL66350.1"/>
    </source>
</evidence>
<sequence length="413" mass="42695">DIIATLAQFNATPITTTGVLGAGVTTLAGNNANAAFTLLNLNNTDTPTSGETGQTSDLVFNLTYFNDPVSGVLEAAKISAYKVNDWVQVAGFADTDSGLKFYTTNANTPALALTIDNLGLATFAGNVTTTGNYTGTVLFLHETTTPTPVADDGALYTKNTNELFFQDGAGTEHLLHGDAFSNIWFHGSTVGSMTVEVAISTEDALTKIDSFTVVGNEDDLSHVVGSSATNNLTLSSIAGGEYEISFHASITATGGADKEMVVALGITYATAKDITNVTDDIVTPIVITSIAHGLENGEMVEIVGVLVNTAANGSFIVDGKTDDTFKIVTLDGTATTGNGDYDEGSPTGDVTMEYPGNMVVHREVRGSTLGAISATGLHVLAGSDVLALYVANLDGTTNLTVAAVSLDCFRIGD</sequence>
<comment type="caution">
    <text evidence="1">The sequence shown here is derived from an EMBL/GenBank/DDBJ whole genome shotgun (WGS) entry which is preliminary data.</text>
</comment>
<dbReference type="AlphaFoldDB" id="A0A0F9G9V9"/>
<accession>A0A0F9G9V9</accession>
<organism evidence="1">
    <name type="scientific">marine sediment metagenome</name>
    <dbReference type="NCBI Taxonomy" id="412755"/>
    <lineage>
        <taxon>unclassified sequences</taxon>
        <taxon>metagenomes</taxon>
        <taxon>ecological metagenomes</taxon>
    </lineage>
</organism>
<reference evidence="1" key="1">
    <citation type="journal article" date="2015" name="Nature">
        <title>Complex archaea that bridge the gap between prokaryotes and eukaryotes.</title>
        <authorList>
            <person name="Spang A."/>
            <person name="Saw J.H."/>
            <person name="Jorgensen S.L."/>
            <person name="Zaremba-Niedzwiedzka K."/>
            <person name="Martijn J."/>
            <person name="Lind A.E."/>
            <person name="van Eijk R."/>
            <person name="Schleper C."/>
            <person name="Guy L."/>
            <person name="Ettema T.J."/>
        </authorList>
    </citation>
    <scope>NUCLEOTIDE SEQUENCE</scope>
</reference>
<dbReference type="EMBL" id="LAZR01027234">
    <property type="protein sequence ID" value="KKL66350.1"/>
    <property type="molecule type" value="Genomic_DNA"/>
</dbReference>